<dbReference type="AlphaFoldDB" id="A0A2M7G6R5"/>
<evidence type="ECO:0000313" key="3">
    <source>
        <dbReference type="EMBL" id="PIW17349.1"/>
    </source>
</evidence>
<dbReference type="InterPro" id="IPR045853">
    <property type="entry name" value="Pep_chain_release_fac_I_sf"/>
</dbReference>
<dbReference type="Pfam" id="PF00472">
    <property type="entry name" value="RF-1"/>
    <property type="match status" value="1"/>
</dbReference>
<organism evidence="3 4">
    <name type="scientific">bacterium (Candidatus Blackallbacteria) CG17_big_fil_post_rev_8_21_14_2_50_48_46</name>
    <dbReference type="NCBI Taxonomy" id="2014261"/>
    <lineage>
        <taxon>Bacteria</taxon>
        <taxon>Candidatus Blackallbacteria</taxon>
    </lineage>
</organism>
<dbReference type="InterPro" id="IPR017509">
    <property type="entry name" value="PrfH"/>
</dbReference>
<dbReference type="InterPro" id="IPR050057">
    <property type="entry name" value="Prokaryotic/Mito_RF"/>
</dbReference>
<dbReference type="EMBL" id="PFFQ01000024">
    <property type="protein sequence ID" value="PIW17349.1"/>
    <property type="molecule type" value="Genomic_DNA"/>
</dbReference>
<name>A0A2M7G6R5_9BACT</name>
<sequence>MWVLLTAGKGPAECAWVVARLLPILEQEAKQKGLALEILETEAGPVKETLNSVLCSVEGDQALLWAKTWEGSLQWIGQSPFRPQHKRKNWFVGFEIFQAPAENNLDLSDLKFESLRSSGPGGQNVNKLETAVRLTHLPTGLSVLAREERTQLRNRQLALARMQNLIAKENLALKNQARKTQWQAHQSLERGNAIRIFKGTNFTQQN</sequence>
<dbReference type="Proteomes" id="UP000231019">
    <property type="component" value="Unassembled WGS sequence"/>
</dbReference>
<dbReference type="PROSITE" id="PS00745">
    <property type="entry name" value="RF_PROK_I"/>
    <property type="match status" value="1"/>
</dbReference>
<dbReference type="GO" id="GO:0003747">
    <property type="term" value="F:translation release factor activity"/>
    <property type="evidence" value="ECO:0007669"/>
    <property type="project" value="InterPro"/>
</dbReference>
<feature type="domain" description="Prokaryotic-type class I peptide chain release factors" evidence="2">
    <location>
        <begin position="116"/>
        <end position="132"/>
    </location>
</feature>
<accession>A0A2M7G6R5</accession>
<dbReference type="InterPro" id="IPR000352">
    <property type="entry name" value="Pep_chain_release_fac_I"/>
</dbReference>
<comment type="caution">
    <text evidence="3">The sequence shown here is derived from an EMBL/GenBank/DDBJ whole genome shotgun (WGS) entry which is preliminary data.</text>
</comment>
<dbReference type="PANTHER" id="PTHR43804:SF9">
    <property type="entry name" value="PEPTIDE CHAIN RELEASE FACTOR HOMOLOG-RELATED"/>
    <property type="match status" value="1"/>
</dbReference>
<evidence type="ECO:0000259" key="2">
    <source>
        <dbReference type="PROSITE" id="PS00745"/>
    </source>
</evidence>
<dbReference type="NCBIfam" id="TIGR03072">
    <property type="entry name" value="release_prfH"/>
    <property type="match status" value="1"/>
</dbReference>
<dbReference type="Gene3D" id="3.30.160.20">
    <property type="match status" value="1"/>
</dbReference>
<gene>
    <name evidence="3" type="ORF">COW36_09235</name>
</gene>
<evidence type="ECO:0000313" key="4">
    <source>
        <dbReference type="Proteomes" id="UP000231019"/>
    </source>
</evidence>
<proteinExistence type="inferred from homology"/>
<comment type="similarity">
    <text evidence="1">Belongs to the prokaryotic/mitochondrial release factor family.</text>
</comment>
<evidence type="ECO:0000256" key="1">
    <source>
        <dbReference type="ARBA" id="ARBA00010835"/>
    </source>
</evidence>
<dbReference type="PANTHER" id="PTHR43804">
    <property type="entry name" value="LD18447P"/>
    <property type="match status" value="1"/>
</dbReference>
<dbReference type="Gene3D" id="3.30.70.1660">
    <property type="match status" value="1"/>
</dbReference>
<protein>
    <submittedName>
        <fullName evidence="3">Peptide chain release factor H</fullName>
    </submittedName>
</protein>
<dbReference type="SUPFAM" id="SSF75620">
    <property type="entry name" value="Release factor"/>
    <property type="match status" value="1"/>
</dbReference>
<reference evidence="3 4" key="1">
    <citation type="submission" date="2017-09" db="EMBL/GenBank/DDBJ databases">
        <title>Depth-based differentiation of microbial function through sediment-hosted aquifers and enrichment of novel symbionts in the deep terrestrial subsurface.</title>
        <authorList>
            <person name="Probst A.J."/>
            <person name="Ladd B."/>
            <person name="Jarett J.K."/>
            <person name="Geller-Mcgrath D.E."/>
            <person name="Sieber C.M."/>
            <person name="Emerson J.B."/>
            <person name="Anantharaman K."/>
            <person name="Thomas B.C."/>
            <person name="Malmstrom R."/>
            <person name="Stieglmeier M."/>
            <person name="Klingl A."/>
            <person name="Woyke T."/>
            <person name="Ryan C.M."/>
            <person name="Banfield J.F."/>
        </authorList>
    </citation>
    <scope>NUCLEOTIDE SEQUENCE [LARGE SCALE GENOMIC DNA]</scope>
    <source>
        <strain evidence="3">CG17_big_fil_post_rev_8_21_14_2_50_48_46</strain>
    </source>
</reference>